<evidence type="ECO:0000313" key="11">
    <source>
        <dbReference type="EMBL" id="KAH3859749.1"/>
    </source>
</evidence>
<evidence type="ECO:0000256" key="8">
    <source>
        <dbReference type="RuleBase" id="RU000688"/>
    </source>
</evidence>
<dbReference type="PROSITE" id="PS50262">
    <property type="entry name" value="G_PROTEIN_RECEP_F1_2"/>
    <property type="match status" value="1"/>
</dbReference>
<comment type="subcellular location">
    <subcellularLocation>
        <location evidence="1">Membrane</location>
        <topology evidence="1">Multi-pass membrane protein</topology>
    </subcellularLocation>
</comment>
<keyword evidence="6 8" id="KW-0675">Receptor</keyword>
<evidence type="ECO:0000256" key="7">
    <source>
        <dbReference type="ARBA" id="ARBA00023224"/>
    </source>
</evidence>
<protein>
    <recommendedName>
        <fullName evidence="10">G-protein coupled receptors family 1 profile domain-containing protein</fullName>
    </recommendedName>
</protein>
<evidence type="ECO:0000256" key="2">
    <source>
        <dbReference type="ARBA" id="ARBA00022692"/>
    </source>
</evidence>
<evidence type="ECO:0000259" key="10">
    <source>
        <dbReference type="PROSITE" id="PS50262"/>
    </source>
</evidence>
<evidence type="ECO:0000313" key="12">
    <source>
        <dbReference type="Proteomes" id="UP000828390"/>
    </source>
</evidence>
<proteinExistence type="inferred from homology"/>
<comment type="similarity">
    <text evidence="8">Belongs to the G-protein coupled receptor 1 family.</text>
</comment>
<feature type="transmembrane region" description="Helical" evidence="9">
    <location>
        <begin position="54"/>
        <end position="79"/>
    </location>
</feature>
<evidence type="ECO:0000256" key="1">
    <source>
        <dbReference type="ARBA" id="ARBA00004141"/>
    </source>
</evidence>
<reference evidence="11" key="2">
    <citation type="submission" date="2020-11" db="EMBL/GenBank/DDBJ databases">
        <authorList>
            <person name="McCartney M.A."/>
            <person name="Auch B."/>
            <person name="Kono T."/>
            <person name="Mallez S."/>
            <person name="Becker A."/>
            <person name="Gohl D.M."/>
            <person name="Silverstein K.A.T."/>
            <person name="Koren S."/>
            <person name="Bechman K.B."/>
            <person name="Herman A."/>
            <person name="Abrahante J.E."/>
            <person name="Garbe J."/>
        </authorList>
    </citation>
    <scope>NUCLEOTIDE SEQUENCE</scope>
    <source>
        <strain evidence="11">Duluth1</strain>
        <tissue evidence="11">Whole animal</tissue>
    </source>
</reference>
<dbReference type="SUPFAM" id="SSF81321">
    <property type="entry name" value="Family A G protein-coupled receptor-like"/>
    <property type="match status" value="1"/>
</dbReference>
<evidence type="ECO:0000256" key="6">
    <source>
        <dbReference type="ARBA" id="ARBA00023170"/>
    </source>
</evidence>
<accession>A0A9D4LL68</accession>
<keyword evidence="12" id="KW-1185">Reference proteome</keyword>
<feature type="transmembrane region" description="Helical" evidence="9">
    <location>
        <begin position="225"/>
        <end position="251"/>
    </location>
</feature>
<dbReference type="PROSITE" id="PS00237">
    <property type="entry name" value="G_PROTEIN_RECEP_F1_1"/>
    <property type="match status" value="1"/>
</dbReference>
<feature type="transmembrane region" description="Helical" evidence="9">
    <location>
        <begin position="127"/>
        <end position="149"/>
    </location>
</feature>
<dbReference type="Pfam" id="PF00001">
    <property type="entry name" value="7tm_1"/>
    <property type="match status" value="1"/>
</dbReference>
<dbReference type="PANTHER" id="PTHR24243:SF208">
    <property type="entry name" value="PYROKININ-1 RECEPTOR"/>
    <property type="match status" value="1"/>
</dbReference>
<sequence>MNKTNSYLALLALTNNMTIDAQSNSSTNMLTCVSQSNENPVCAILLKNAIDVNIYPIICAFIYVILGFVGNSTVVFIYLTKWKKNRTRVFILCLGILDWLNCTISVPLEIAVLLYPLSFDHHILCKVVRGLTFVINNTGSLVLVSIAIERFLVVHDPLKSRQLTPRFAKTLCLISFVVASAVVWPSFVFYGTHTLTIPLTLPEGTLYIIGKTCLIADEHEIRKGLILIFTTILFGLLILIFIILSTLYIAIGRKIYIATCTDVGVDAAGSGRLMRKSIVSAITGVTKEKDVAQLKRMYVILPRLWV</sequence>
<dbReference type="GO" id="GO:0004930">
    <property type="term" value="F:G protein-coupled receptor activity"/>
    <property type="evidence" value="ECO:0007669"/>
    <property type="project" value="UniProtKB-KW"/>
</dbReference>
<keyword evidence="4 8" id="KW-0297">G-protein coupled receptor</keyword>
<dbReference type="GO" id="GO:0016020">
    <property type="term" value="C:membrane"/>
    <property type="evidence" value="ECO:0007669"/>
    <property type="project" value="UniProtKB-SubCell"/>
</dbReference>
<feature type="transmembrane region" description="Helical" evidence="9">
    <location>
        <begin position="91"/>
        <end position="115"/>
    </location>
</feature>
<keyword evidence="3 9" id="KW-1133">Transmembrane helix</keyword>
<evidence type="ECO:0000256" key="3">
    <source>
        <dbReference type="ARBA" id="ARBA00022989"/>
    </source>
</evidence>
<feature type="transmembrane region" description="Helical" evidence="9">
    <location>
        <begin position="170"/>
        <end position="190"/>
    </location>
</feature>
<reference evidence="11" key="1">
    <citation type="journal article" date="2019" name="bioRxiv">
        <title>The Genome of the Zebra Mussel, Dreissena polymorpha: A Resource for Invasive Species Research.</title>
        <authorList>
            <person name="McCartney M.A."/>
            <person name="Auch B."/>
            <person name="Kono T."/>
            <person name="Mallez S."/>
            <person name="Zhang Y."/>
            <person name="Obille A."/>
            <person name="Becker A."/>
            <person name="Abrahante J.E."/>
            <person name="Garbe J."/>
            <person name="Badalamenti J.P."/>
            <person name="Herman A."/>
            <person name="Mangelson H."/>
            <person name="Liachko I."/>
            <person name="Sullivan S."/>
            <person name="Sone E.D."/>
            <person name="Koren S."/>
            <person name="Silverstein K.A.T."/>
            <person name="Beckman K.B."/>
            <person name="Gohl D.M."/>
        </authorList>
    </citation>
    <scope>NUCLEOTIDE SEQUENCE</scope>
    <source>
        <strain evidence="11">Duluth1</strain>
        <tissue evidence="11">Whole animal</tissue>
    </source>
</reference>
<evidence type="ECO:0000256" key="4">
    <source>
        <dbReference type="ARBA" id="ARBA00023040"/>
    </source>
</evidence>
<gene>
    <name evidence="11" type="ORF">DPMN_102572</name>
</gene>
<evidence type="ECO:0000256" key="5">
    <source>
        <dbReference type="ARBA" id="ARBA00023136"/>
    </source>
</evidence>
<evidence type="ECO:0000256" key="9">
    <source>
        <dbReference type="SAM" id="Phobius"/>
    </source>
</evidence>
<dbReference type="Gene3D" id="1.20.1070.10">
    <property type="entry name" value="Rhodopsin 7-helix transmembrane proteins"/>
    <property type="match status" value="1"/>
</dbReference>
<keyword evidence="2 8" id="KW-0812">Transmembrane</keyword>
<name>A0A9D4LL68_DREPO</name>
<dbReference type="InterPro" id="IPR017452">
    <property type="entry name" value="GPCR_Rhodpsn_7TM"/>
</dbReference>
<dbReference type="InterPro" id="IPR000276">
    <property type="entry name" value="GPCR_Rhodpsn"/>
</dbReference>
<organism evidence="11 12">
    <name type="scientific">Dreissena polymorpha</name>
    <name type="common">Zebra mussel</name>
    <name type="synonym">Mytilus polymorpha</name>
    <dbReference type="NCBI Taxonomy" id="45954"/>
    <lineage>
        <taxon>Eukaryota</taxon>
        <taxon>Metazoa</taxon>
        <taxon>Spiralia</taxon>
        <taxon>Lophotrochozoa</taxon>
        <taxon>Mollusca</taxon>
        <taxon>Bivalvia</taxon>
        <taxon>Autobranchia</taxon>
        <taxon>Heteroconchia</taxon>
        <taxon>Euheterodonta</taxon>
        <taxon>Imparidentia</taxon>
        <taxon>Neoheterodontei</taxon>
        <taxon>Myida</taxon>
        <taxon>Dreissenoidea</taxon>
        <taxon>Dreissenidae</taxon>
        <taxon>Dreissena</taxon>
    </lineage>
</organism>
<keyword evidence="5 9" id="KW-0472">Membrane</keyword>
<dbReference type="Proteomes" id="UP000828390">
    <property type="component" value="Unassembled WGS sequence"/>
</dbReference>
<feature type="domain" description="G-protein coupled receptors family 1 profile" evidence="10">
    <location>
        <begin position="70"/>
        <end position="306"/>
    </location>
</feature>
<dbReference type="PRINTS" id="PR00237">
    <property type="entry name" value="GPCRRHODOPSN"/>
</dbReference>
<dbReference type="AlphaFoldDB" id="A0A9D4LL68"/>
<comment type="caution">
    <text evidence="11">The sequence shown here is derived from an EMBL/GenBank/DDBJ whole genome shotgun (WGS) entry which is preliminary data.</text>
</comment>
<keyword evidence="7 8" id="KW-0807">Transducer</keyword>
<dbReference type="EMBL" id="JAIWYP010000003">
    <property type="protein sequence ID" value="KAH3859749.1"/>
    <property type="molecule type" value="Genomic_DNA"/>
</dbReference>
<dbReference type="CDD" id="cd00637">
    <property type="entry name" value="7tm_classA_rhodopsin-like"/>
    <property type="match status" value="1"/>
</dbReference>
<dbReference type="PANTHER" id="PTHR24243">
    <property type="entry name" value="G-PROTEIN COUPLED RECEPTOR"/>
    <property type="match status" value="1"/>
</dbReference>